<comment type="caution">
    <text evidence="1">The sequence shown here is derived from an EMBL/GenBank/DDBJ whole genome shotgun (WGS) entry which is preliminary data.</text>
</comment>
<name>A0A226QCR4_9BACL</name>
<dbReference type="EMBL" id="NEWK01000001">
    <property type="protein sequence ID" value="OXB89149.1"/>
    <property type="molecule type" value="Genomic_DNA"/>
</dbReference>
<dbReference type="Proteomes" id="UP000198378">
    <property type="component" value="Unassembled WGS sequence"/>
</dbReference>
<dbReference type="AlphaFoldDB" id="A0A226QCR4"/>
<evidence type="ECO:0000313" key="2">
    <source>
        <dbReference type="Proteomes" id="UP000198378"/>
    </source>
</evidence>
<reference evidence="1 2" key="1">
    <citation type="submission" date="2017-05" db="EMBL/GenBank/DDBJ databases">
        <title>The genome sequence of Geobacillus thermocatenulatus DSM 730.</title>
        <authorList>
            <person name="Ramaloko W.T."/>
            <person name="Koen N."/>
            <person name="Polliack S."/>
            <person name="Aliyu H."/>
            <person name="Lebre P."/>
            <person name="Mohr T."/>
            <person name="Oswald F."/>
            <person name="Zwick M."/>
            <person name="Neumann A."/>
            <person name="Syldatk C."/>
            <person name="Cowan D."/>
            <person name="De Maayer P."/>
        </authorList>
    </citation>
    <scope>NUCLEOTIDE SEQUENCE [LARGE SCALE GENOMIC DNA]</scope>
    <source>
        <strain evidence="1 2">BGSC 93A1</strain>
    </source>
</reference>
<sequence>MVKIFQTVGIKELGCYDWDLVISLVIRNFMGREDFLVFKRTEGDLTIVEDGNGRLLMVIEKVLFDEVVWAVYEEQDGMKYYTFMLPSEY</sequence>
<keyword evidence="2" id="KW-1185">Reference proteome</keyword>
<accession>A0A226QCR4</accession>
<protein>
    <submittedName>
        <fullName evidence="1">Uncharacterized protein</fullName>
    </submittedName>
</protein>
<organism evidence="1 2">
    <name type="scientific">Geobacillus thermocatenulatus</name>
    <dbReference type="NCBI Taxonomy" id="33938"/>
    <lineage>
        <taxon>Bacteria</taxon>
        <taxon>Bacillati</taxon>
        <taxon>Bacillota</taxon>
        <taxon>Bacilli</taxon>
        <taxon>Bacillales</taxon>
        <taxon>Anoxybacillaceae</taxon>
        <taxon>Geobacillus</taxon>
        <taxon>Geobacillus thermoleovorans group</taxon>
    </lineage>
</organism>
<dbReference type="KEGG" id="gtm:GT3921_04585"/>
<proteinExistence type="predicted"/>
<evidence type="ECO:0000313" key="1">
    <source>
        <dbReference type="EMBL" id="OXB89149.1"/>
    </source>
</evidence>
<gene>
    <name evidence="1" type="ORF">B9L19_03450</name>
</gene>
<dbReference type="RefSeq" id="WP_033026138.1">
    <property type="nucleotide sequence ID" value="NZ_CP018058.1"/>
</dbReference>